<dbReference type="Gene3D" id="3.40.50.300">
    <property type="entry name" value="P-loop containing nucleotide triphosphate hydrolases"/>
    <property type="match status" value="1"/>
</dbReference>
<sequence length="135" mass="15155">MQQYFSQEPKKRRIFVLHGLGGSGKTQVALKFLESCNEDTRQFFVNASSSDNLNTSFMNIAISQGFGKTAEAGHQWLISKHKKWTLLFDNADNPKLKLWPFFPQCTHGKIIVTSRKPTTGCSCQPGCSLPGRRFG</sequence>
<keyword evidence="2" id="KW-1185">Reference proteome</keyword>
<dbReference type="AlphaFoldDB" id="A0AAD7FFD1"/>
<dbReference type="Proteomes" id="UP001221142">
    <property type="component" value="Unassembled WGS sequence"/>
</dbReference>
<evidence type="ECO:0000313" key="1">
    <source>
        <dbReference type="EMBL" id="KAJ7615443.1"/>
    </source>
</evidence>
<dbReference type="SUPFAM" id="SSF52540">
    <property type="entry name" value="P-loop containing nucleoside triphosphate hydrolases"/>
    <property type="match status" value="1"/>
</dbReference>
<proteinExistence type="predicted"/>
<evidence type="ECO:0008006" key="3">
    <source>
        <dbReference type="Google" id="ProtNLM"/>
    </source>
</evidence>
<dbReference type="InterPro" id="IPR027417">
    <property type="entry name" value="P-loop_NTPase"/>
</dbReference>
<comment type="caution">
    <text evidence="1">The sequence shown here is derived from an EMBL/GenBank/DDBJ whole genome shotgun (WGS) entry which is preliminary data.</text>
</comment>
<gene>
    <name evidence="1" type="ORF">FB45DRAFT_243892</name>
</gene>
<accession>A0AAD7FFD1</accession>
<name>A0AAD7FFD1_9AGAR</name>
<dbReference type="EMBL" id="JARKIF010000024">
    <property type="protein sequence ID" value="KAJ7615443.1"/>
    <property type="molecule type" value="Genomic_DNA"/>
</dbReference>
<reference evidence="1" key="1">
    <citation type="submission" date="2023-03" db="EMBL/GenBank/DDBJ databases">
        <title>Massive genome expansion in bonnet fungi (Mycena s.s.) driven by repeated elements and novel gene families across ecological guilds.</title>
        <authorList>
            <consortium name="Lawrence Berkeley National Laboratory"/>
            <person name="Harder C.B."/>
            <person name="Miyauchi S."/>
            <person name="Viragh M."/>
            <person name="Kuo A."/>
            <person name="Thoen E."/>
            <person name="Andreopoulos B."/>
            <person name="Lu D."/>
            <person name="Skrede I."/>
            <person name="Drula E."/>
            <person name="Henrissat B."/>
            <person name="Morin E."/>
            <person name="Kohler A."/>
            <person name="Barry K."/>
            <person name="LaButti K."/>
            <person name="Morin E."/>
            <person name="Salamov A."/>
            <person name="Lipzen A."/>
            <person name="Mereny Z."/>
            <person name="Hegedus B."/>
            <person name="Baldrian P."/>
            <person name="Stursova M."/>
            <person name="Weitz H."/>
            <person name="Taylor A."/>
            <person name="Grigoriev I.V."/>
            <person name="Nagy L.G."/>
            <person name="Martin F."/>
            <person name="Kauserud H."/>
        </authorList>
    </citation>
    <scope>NUCLEOTIDE SEQUENCE</scope>
    <source>
        <strain evidence="1">9284</strain>
    </source>
</reference>
<protein>
    <recommendedName>
        <fullName evidence="3">NB-ARC domain-containing protein</fullName>
    </recommendedName>
</protein>
<evidence type="ECO:0000313" key="2">
    <source>
        <dbReference type="Proteomes" id="UP001221142"/>
    </source>
</evidence>
<organism evidence="1 2">
    <name type="scientific">Roridomyces roridus</name>
    <dbReference type="NCBI Taxonomy" id="1738132"/>
    <lineage>
        <taxon>Eukaryota</taxon>
        <taxon>Fungi</taxon>
        <taxon>Dikarya</taxon>
        <taxon>Basidiomycota</taxon>
        <taxon>Agaricomycotina</taxon>
        <taxon>Agaricomycetes</taxon>
        <taxon>Agaricomycetidae</taxon>
        <taxon>Agaricales</taxon>
        <taxon>Marasmiineae</taxon>
        <taxon>Mycenaceae</taxon>
        <taxon>Roridomyces</taxon>
    </lineage>
</organism>